<accession>A0A0P7Z1H7</accession>
<evidence type="ECO:0000256" key="12">
    <source>
        <dbReference type="ARBA" id="ARBA00041185"/>
    </source>
</evidence>
<evidence type="ECO:0000256" key="18">
    <source>
        <dbReference type="SAM" id="Phobius"/>
    </source>
</evidence>
<evidence type="ECO:0000256" key="8">
    <source>
        <dbReference type="ARBA" id="ARBA00023136"/>
    </source>
</evidence>
<dbReference type="GO" id="GO:0008955">
    <property type="term" value="F:peptidoglycan glycosyltransferase activity"/>
    <property type="evidence" value="ECO:0007669"/>
    <property type="project" value="UniProtKB-EC"/>
</dbReference>
<dbReference type="GO" id="GO:0015648">
    <property type="term" value="F:lipid-linked peptidoglycan transporter activity"/>
    <property type="evidence" value="ECO:0007669"/>
    <property type="project" value="TreeGrafter"/>
</dbReference>
<dbReference type="PROSITE" id="PS00428">
    <property type="entry name" value="FTSW_RODA_SPOVE"/>
    <property type="match status" value="1"/>
</dbReference>
<feature type="transmembrane region" description="Helical" evidence="18">
    <location>
        <begin position="311"/>
        <end position="332"/>
    </location>
</feature>
<dbReference type="EC" id="2.4.99.28" evidence="14"/>
<evidence type="ECO:0000256" key="5">
    <source>
        <dbReference type="ARBA" id="ARBA00022960"/>
    </source>
</evidence>
<comment type="similarity">
    <text evidence="11">Belongs to the SEDS family. FtsW subfamily.</text>
</comment>
<comment type="catalytic activity">
    <reaction evidence="15">
        <text>[GlcNAc-(1-&gt;4)-Mur2Ac(oyl-L-Ala-gamma-D-Glu-L-Lys-D-Ala-D-Ala)](n)-di-trans,octa-cis-undecaprenyl diphosphate + beta-D-GlcNAc-(1-&gt;4)-Mur2Ac(oyl-L-Ala-gamma-D-Glu-L-Lys-D-Ala-D-Ala)-di-trans,octa-cis-undecaprenyl diphosphate = [GlcNAc-(1-&gt;4)-Mur2Ac(oyl-L-Ala-gamma-D-Glu-L-Lys-D-Ala-D-Ala)](n+1)-di-trans,octa-cis-undecaprenyl diphosphate + di-trans,octa-cis-undecaprenyl diphosphate + H(+)</text>
        <dbReference type="Rhea" id="RHEA:23708"/>
        <dbReference type="Rhea" id="RHEA-COMP:9602"/>
        <dbReference type="Rhea" id="RHEA-COMP:9603"/>
        <dbReference type="ChEBI" id="CHEBI:15378"/>
        <dbReference type="ChEBI" id="CHEBI:58405"/>
        <dbReference type="ChEBI" id="CHEBI:60033"/>
        <dbReference type="ChEBI" id="CHEBI:78435"/>
        <dbReference type="EC" id="2.4.99.28"/>
    </reaction>
</comment>
<comment type="function">
    <text evidence="16">Peptidoglycan polymerase that is essential for cell division.</text>
</comment>
<evidence type="ECO:0000256" key="7">
    <source>
        <dbReference type="ARBA" id="ARBA00022989"/>
    </source>
</evidence>
<keyword evidence="7 18" id="KW-1133">Transmembrane helix</keyword>
<dbReference type="EMBL" id="LJZR01000001">
    <property type="protein sequence ID" value="KPQ37589.1"/>
    <property type="molecule type" value="Genomic_DNA"/>
</dbReference>
<feature type="transmembrane region" description="Helical" evidence="18">
    <location>
        <begin position="54"/>
        <end position="72"/>
    </location>
</feature>
<feature type="transmembrane region" description="Helical" evidence="18">
    <location>
        <begin position="344"/>
        <end position="363"/>
    </location>
</feature>
<feature type="region of interest" description="Disordered" evidence="17">
    <location>
        <begin position="409"/>
        <end position="457"/>
    </location>
</feature>
<evidence type="ECO:0000256" key="17">
    <source>
        <dbReference type="SAM" id="MobiDB-lite"/>
    </source>
</evidence>
<keyword evidence="8 18" id="KW-0472">Membrane</keyword>
<keyword evidence="3" id="KW-0808">Transferase</keyword>
<dbReference type="PANTHER" id="PTHR30474:SF2">
    <property type="entry name" value="PEPTIDOGLYCAN GLYCOSYLTRANSFERASE FTSW-RELATED"/>
    <property type="match status" value="1"/>
</dbReference>
<feature type="transmembrane region" description="Helical" evidence="18">
    <location>
        <begin position="150"/>
        <end position="165"/>
    </location>
</feature>
<gene>
    <name evidence="19" type="primary">ftsW</name>
    <name evidence="19" type="ORF">HLUCCA11_00650</name>
</gene>
<dbReference type="GO" id="GO:0005886">
    <property type="term" value="C:plasma membrane"/>
    <property type="evidence" value="ECO:0007669"/>
    <property type="project" value="TreeGrafter"/>
</dbReference>
<dbReference type="PATRIC" id="fig|1666911.3.peg.2513"/>
<feature type="compositionally biased region" description="Basic residues" evidence="17">
    <location>
        <begin position="424"/>
        <end position="433"/>
    </location>
</feature>
<keyword evidence="2" id="KW-0328">Glycosyltransferase</keyword>
<keyword evidence="19" id="KW-0131">Cell cycle</keyword>
<sequence>MGGLTRLFSVRGWALEARLLRWMTLLWLSIGLVILFSASYPVAESAFDDGARYFKIQLVWALAGLLISRWVTRHPIQKILRMSGFFLLVCMLMVMATHIPGVGVSVNGATRWLPFGPFLLQPSELMKPFLVLHSAQLFGKWHKLTNQTRLVWLGIFTGGLLLILAQPNLSTTAVCGITIWLIAFAAGIPYRQLMITAGTGLMAAVLSVSIKSYQRDRITSFINPWADPNENGYQLIQSLLAIGSGGTSGTGYGLSAQKLDFLPIQYTDFIFSVFAEEFGFIGGIMLLLFLAVYSTVALMVAIQAKRTVHRLVAIGCMVLLVGQSLVNIGVAAGVLPTTGLPFPMLSYGGSSMMASLLTAGLLIRVARESRDAEVLTLKRIEHNLDRSARRRVGKLQKPFAHANEAIARSNKASPEKDLRTAHNLLKKSVRRKSASGLERSADNPTENPANEPLSENP</sequence>
<evidence type="ECO:0000313" key="20">
    <source>
        <dbReference type="Proteomes" id="UP000050465"/>
    </source>
</evidence>
<dbReference type="GO" id="GO:0008360">
    <property type="term" value="P:regulation of cell shape"/>
    <property type="evidence" value="ECO:0007669"/>
    <property type="project" value="UniProtKB-KW"/>
</dbReference>
<name>A0A0P7Z1H7_9CYAN</name>
<evidence type="ECO:0000256" key="1">
    <source>
        <dbReference type="ARBA" id="ARBA00004141"/>
    </source>
</evidence>
<dbReference type="Pfam" id="PF01098">
    <property type="entry name" value="FTSW_RODA_SPOVE"/>
    <property type="match status" value="1"/>
</dbReference>
<dbReference type="STRING" id="1666911.HLUCCA11_00650"/>
<reference evidence="19 20" key="1">
    <citation type="submission" date="2015-09" db="EMBL/GenBank/DDBJ databases">
        <title>Identification and resolution of microdiversity through metagenomic sequencing of parallel consortia.</title>
        <authorList>
            <person name="Nelson W.C."/>
            <person name="Romine M.F."/>
            <person name="Lindemann S.R."/>
        </authorList>
    </citation>
    <scope>NUCLEOTIDE SEQUENCE [LARGE SCALE GENOMIC DNA]</scope>
    <source>
        <strain evidence="19">Ana</strain>
    </source>
</reference>
<dbReference type="GO" id="GO:0051301">
    <property type="term" value="P:cell division"/>
    <property type="evidence" value="ECO:0007669"/>
    <property type="project" value="UniProtKB-KW"/>
</dbReference>
<dbReference type="GO" id="GO:0009252">
    <property type="term" value="P:peptidoglycan biosynthetic process"/>
    <property type="evidence" value="ECO:0007669"/>
    <property type="project" value="UniProtKB-KW"/>
</dbReference>
<feature type="transmembrane region" description="Helical" evidence="18">
    <location>
        <begin position="84"/>
        <end position="106"/>
    </location>
</feature>
<evidence type="ECO:0000256" key="13">
    <source>
        <dbReference type="ARBA" id="ARBA00041418"/>
    </source>
</evidence>
<keyword evidence="19" id="KW-0132">Cell division</keyword>
<comment type="caution">
    <text evidence="19">The sequence shown here is derived from an EMBL/GenBank/DDBJ whole genome shotgun (WGS) entry which is preliminary data.</text>
</comment>
<evidence type="ECO:0000256" key="2">
    <source>
        <dbReference type="ARBA" id="ARBA00022676"/>
    </source>
</evidence>
<keyword evidence="4 18" id="KW-0812">Transmembrane</keyword>
<keyword evidence="6" id="KW-0573">Peptidoglycan synthesis</keyword>
<dbReference type="PANTHER" id="PTHR30474">
    <property type="entry name" value="CELL CYCLE PROTEIN"/>
    <property type="match status" value="1"/>
</dbReference>
<dbReference type="AlphaFoldDB" id="A0A0P7Z1H7"/>
<feature type="transmembrane region" description="Helical" evidence="18">
    <location>
        <begin position="20"/>
        <end position="42"/>
    </location>
</feature>
<evidence type="ECO:0000313" key="19">
    <source>
        <dbReference type="EMBL" id="KPQ37589.1"/>
    </source>
</evidence>
<evidence type="ECO:0000256" key="16">
    <source>
        <dbReference type="ARBA" id="ARBA00049966"/>
    </source>
</evidence>
<dbReference type="GO" id="GO:0032153">
    <property type="term" value="C:cell division site"/>
    <property type="evidence" value="ECO:0007669"/>
    <property type="project" value="TreeGrafter"/>
</dbReference>
<feature type="compositionally biased region" description="Polar residues" evidence="17">
    <location>
        <begin position="442"/>
        <end position="457"/>
    </location>
</feature>
<dbReference type="InterPro" id="IPR018365">
    <property type="entry name" value="Cell_cycle_FtsW-rel_CS"/>
</dbReference>
<organism evidence="19 20">
    <name type="scientific">Phormidesmis priestleyi Ana</name>
    <dbReference type="NCBI Taxonomy" id="1666911"/>
    <lineage>
        <taxon>Bacteria</taxon>
        <taxon>Bacillati</taxon>
        <taxon>Cyanobacteriota</taxon>
        <taxon>Cyanophyceae</taxon>
        <taxon>Leptolyngbyales</taxon>
        <taxon>Leptolyngbyaceae</taxon>
        <taxon>Phormidesmis</taxon>
    </lineage>
</organism>
<evidence type="ECO:0000256" key="4">
    <source>
        <dbReference type="ARBA" id="ARBA00022692"/>
    </source>
</evidence>
<proteinExistence type="inferred from homology"/>
<dbReference type="InterPro" id="IPR001182">
    <property type="entry name" value="FtsW/RodA"/>
</dbReference>
<feature type="transmembrane region" description="Helical" evidence="18">
    <location>
        <begin position="171"/>
        <end position="188"/>
    </location>
</feature>
<evidence type="ECO:0000256" key="10">
    <source>
        <dbReference type="ARBA" id="ARBA00033270"/>
    </source>
</evidence>
<comment type="subcellular location">
    <subcellularLocation>
        <location evidence="1">Membrane</location>
        <topology evidence="1">Multi-pass membrane protein</topology>
    </subcellularLocation>
</comment>
<dbReference type="Proteomes" id="UP000050465">
    <property type="component" value="Unassembled WGS sequence"/>
</dbReference>
<keyword evidence="5" id="KW-0133">Cell shape</keyword>
<evidence type="ECO:0000256" key="6">
    <source>
        <dbReference type="ARBA" id="ARBA00022984"/>
    </source>
</evidence>
<feature type="transmembrane region" description="Helical" evidence="18">
    <location>
        <begin position="278"/>
        <end position="302"/>
    </location>
</feature>
<protein>
    <recommendedName>
        <fullName evidence="12">Probable peptidoglycan glycosyltransferase FtsW</fullName>
        <ecNumber evidence="14">2.4.99.28</ecNumber>
    </recommendedName>
    <alternativeName>
        <fullName evidence="13">Cell division protein FtsW</fullName>
    </alternativeName>
    <alternativeName>
        <fullName evidence="10">Cell wall polymerase</fullName>
    </alternativeName>
    <alternativeName>
        <fullName evidence="9">Peptidoglycan polymerase</fullName>
    </alternativeName>
</protein>
<evidence type="ECO:0000256" key="9">
    <source>
        <dbReference type="ARBA" id="ARBA00032370"/>
    </source>
</evidence>
<evidence type="ECO:0000256" key="3">
    <source>
        <dbReference type="ARBA" id="ARBA00022679"/>
    </source>
</evidence>
<evidence type="ECO:0000256" key="11">
    <source>
        <dbReference type="ARBA" id="ARBA00038053"/>
    </source>
</evidence>
<evidence type="ECO:0000256" key="15">
    <source>
        <dbReference type="ARBA" id="ARBA00049902"/>
    </source>
</evidence>
<evidence type="ECO:0000256" key="14">
    <source>
        <dbReference type="ARBA" id="ARBA00044770"/>
    </source>
</evidence>